<keyword evidence="2" id="KW-1185">Reference proteome</keyword>
<dbReference type="GeneID" id="83056754"/>
<dbReference type="SUPFAM" id="SSF55781">
    <property type="entry name" value="GAF domain-like"/>
    <property type="match status" value="1"/>
</dbReference>
<dbReference type="Proteomes" id="UP000093044">
    <property type="component" value="Chromosome"/>
</dbReference>
<dbReference type="EMBL" id="CP016757">
    <property type="protein sequence ID" value="ANZ44085.1"/>
    <property type="molecule type" value="Genomic_DNA"/>
</dbReference>
<gene>
    <name evidence="1" type="ORF">BED41_02665</name>
</gene>
<dbReference type="STRING" id="1197717.BED41_02665"/>
<evidence type="ECO:0000313" key="1">
    <source>
        <dbReference type="EMBL" id="ANZ44085.1"/>
    </source>
</evidence>
<accession>A0A1B2I283</accession>
<name>A0A1B2I283_9BACT</name>
<proteinExistence type="predicted"/>
<dbReference type="Gene3D" id="3.30.450.40">
    <property type="match status" value="1"/>
</dbReference>
<dbReference type="InterPro" id="IPR003018">
    <property type="entry name" value="GAF"/>
</dbReference>
<sequence>MKNGKSGVPPVFRPRRFWTSVLWLVFLAAGAAFSCIFGVFAFFTAVLVAVFIGLNEFGRWPYKTNLVICAGTAVVVAVAGIFTWMEITSLFVLFFTMSAYMFYFRDRTSRLIPALETFAASLAKAPDFDSIIENAWRGMQEMAPDAAVFVVLADIEGCLYIPDHFGQPGRALKRNGGTPWKVFASGRPINIPRVSTGRDQPLDRDALSLISAPITARAEKLGVLQLEAGTAGAFSEEDVAKLSLAAMIIGQELYMFEASEAAEAEDGVDDPD</sequence>
<dbReference type="RefSeq" id="WP_066742782.1">
    <property type="nucleotide sequence ID" value="NZ_CALCLR010000059.1"/>
</dbReference>
<protein>
    <submittedName>
        <fullName evidence="1">Uncharacterized protein</fullName>
    </submittedName>
</protein>
<reference evidence="1" key="1">
    <citation type="submission" date="2016-08" db="EMBL/GenBank/DDBJ databases">
        <title>Complete genome of Cloacibacillus porcorum.</title>
        <authorList>
            <person name="Looft T."/>
            <person name="Bayles D.O."/>
            <person name="Alt D.P."/>
        </authorList>
    </citation>
    <scope>NUCLEOTIDE SEQUENCE [LARGE SCALE GENOMIC DNA]</scope>
    <source>
        <strain evidence="1">CL-84</strain>
    </source>
</reference>
<organism evidence="1 2">
    <name type="scientific">Cloacibacillus porcorum</name>
    <dbReference type="NCBI Taxonomy" id="1197717"/>
    <lineage>
        <taxon>Bacteria</taxon>
        <taxon>Thermotogati</taxon>
        <taxon>Synergistota</taxon>
        <taxon>Synergistia</taxon>
        <taxon>Synergistales</taxon>
        <taxon>Synergistaceae</taxon>
        <taxon>Cloacibacillus</taxon>
    </lineage>
</organism>
<dbReference type="InterPro" id="IPR029016">
    <property type="entry name" value="GAF-like_dom_sf"/>
</dbReference>
<dbReference type="PROSITE" id="PS51257">
    <property type="entry name" value="PROKAR_LIPOPROTEIN"/>
    <property type="match status" value="1"/>
</dbReference>
<dbReference type="KEGG" id="cpor:BED41_02665"/>
<dbReference type="SMART" id="SM00065">
    <property type="entry name" value="GAF"/>
    <property type="match status" value="1"/>
</dbReference>
<dbReference type="Pfam" id="PF01590">
    <property type="entry name" value="GAF"/>
    <property type="match status" value="1"/>
</dbReference>
<dbReference type="AlphaFoldDB" id="A0A1B2I283"/>
<evidence type="ECO:0000313" key="2">
    <source>
        <dbReference type="Proteomes" id="UP000093044"/>
    </source>
</evidence>
<dbReference type="OrthoDB" id="3639at2"/>